<keyword evidence="1" id="KW-1133">Transmembrane helix</keyword>
<dbReference type="STRING" id="1475481.GCA_000953855_00511"/>
<feature type="transmembrane region" description="Helical" evidence="1">
    <location>
        <begin position="92"/>
        <end position="109"/>
    </location>
</feature>
<accession>A0A0K8QK42</accession>
<keyword evidence="3" id="KW-1185">Reference proteome</keyword>
<dbReference type="Proteomes" id="UP000253740">
    <property type="component" value="Unassembled WGS sequence"/>
</dbReference>
<sequence>MNTPNPPPATPAAHGCANCGTPLSGPYCYSCGQPVRGMVRPLSGLLADLVDTVFNIDSRILRTIGPLLLRPGYLTREYFAGRRQRYVTPVRLYFFLSILAFLAIQWTLAASDMGTVKFDGAETKRTDAIAQATSLEDLDRDEQAALKGIREAQRTVGNVPGATAGLAAAEAKVRAEAEQRRAYLRAVAAAKAKGEPLPPEPAAPAAAPRPRDDEPITISFGGGPAWDPVRNPVRIGWLPDLANQRLNDAVAHALRNVQQMKRGGWGNWKPVMLGVMNVLPQTLFVVMPLFAVLLKFFYLFKRRLYMEHLIVALHSHAFIFLDMLLLLLFGLLGGWAQVHAAWLRGPLHAASVATWIWLFLYLLLMQKRVYGQGWFMTVLKYCVIGVCYSVLIGFGLAAAFIVSLATT</sequence>
<protein>
    <recommendedName>
        <fullName evidence="4">DUF3667 domain-containing protein</fullName>
    </recommendedName>
</protein>
<feature type="transmembrane region" description="Helical" evidence="1">
    <location>
        <begin position="347"/>
        <end position="366"/>
    </location>
</feature>
<dbReference type="RefSeq" id="WP_062534795.1">
    <property type="nucleotide sequence ID" value="NZ_DF970155.1"/>
</dbReference>
<reference evidence="2" key="1">
    <citation type="submission" date="2015-08" db="EMBL/GenBank/DDBJ databases">
        <title>Complete DNA Sequence of Pseudomonas syringae pv. actinidiae, the Causal Agent of Kiwifruit Canker Disease.</title>
        <authorList>
            <person name="Rikkerink E.H.A."/>
            <person name="Fineran P.C."/>
        </authorList>
    </citation>
    <scope>NUCLEOTIDE SEQUENCE</scope>
    <source>
        <strain evidence="2">SkMP5</strain>
    </source>
</reference>
<keyword evidence="1" id="KW-0812">Transmembrane</keyword>
<feature type="transmembrane region" description="Helical" evidence="1">
    <location>
        <begin position="310"/>
        <end position="335"/>
    </location>
</feature>
<gene>
    <name evidence="2" type="ORF">MBSD_n0502</name>
</gene>
<proteinExistence type="predicted"/>
<evidence type="ECO:0008006" key="4">
    <source>
        <dbReference type="Google" id="ProtNLM"/>
    </source>
</evidence>
<evidence type="ECO:0000313" key="3">
    <source>
        <dbReference type="Proteomes" id="UP000253740"/>
    </source>
</evidence>
<keyword evidence="1" id="KW-0472">Membrane</keyword>
<evidence type="ECO:0000313" key="2">
    <source>
        <dbReference type="EMBL" id="GAP65213.1"/>
    </source>
</evidence>
<organism evidence="2">
    <name type="scientific">Mizugakiibacter sediminis</name>
    <dbReference type="NCBI Taxonomy" id="1475481"/>
    <lineage>
        <taxon>Bacteria</taxon>
        <taxon>Pseudomonadati</taxon>
        <taxon>Pseudomonadota</taxon>
        <taxon>Gammaproteobacteria</taxon>
        <taxon>Lysobacterales</taxon>
        <taxon>Rhodanobacteraceae</taxon>
        <taxon>Mizugakiibacter</taxon>
    </lineage>
</organism>
<feature type="transmembrane region" description="Helical" evidence="1">
    <location>
        <begin position="378"/>
        <end position="405"/>
    </location>
</feature>
<dbReference type="EMBL" id="DF970155">
    <property type="protein sequence ID" value="GAP65213.1"/>
    <property type="molecule type" value="Genomic_DNA"/>
</dbReference>
<name>A0A0K8QK42_9GAMM</name>
<feature type="transmembrane region" description="Helical" evidence="1">
    <location>
        <begin position="278"/>
        <end position="298"/>
    </location>
</feature>
<dbReference type="InterPro" id="IPR022134">
    <property type="entry name" value="DUF3667"/>
</dbReference>
<dbReference type="OrthoDB" id="9111327at2"/>
<dbReference type="AlphaFoldDB" id="A0A0K8QK42"/>
<evidence type="ECO:0000256" key="1">
    <source>
        <dbReference type="SAM" id="Phobius"/>
    </source>
</evidence>
<dbReference type="Pfam" id="PF12412">
    <property type="entry name" value="DUF3667"/>
    <property type="match status" value="1"/>
</dbReference>